<dbReference type="HOGENOM" id="CLU_958009_0_0_1"/>
<feature type="region of interest" description="Disordered" evidence="2">
    <location>
        <begin position="1"/>
        <end position="32"/>
    </location>
</feature>
<dbReference type="GeneID" id="9476844"/>
<dbReference type="Proteomes" id="UP000006643">
    <property type="component" value="Unassembled WGS sequence"/>
</dbReference>
<proteinExistence type="predicted"/>
<dbReference type="AlphaFoldDB" id="D0MXB5"/>
<keyword evidence="1" id="KW-0175">Coiled coil</keyword>
<dbReference type="VEuPathDB" id="FungiDB:PITG_02823"/>
<dbReference type="OrthoDB" id="2157866at2759"/>
<evidence type="ECO:0000256" key="2">
    <source>
        <dbReference type="SAM" id="MobiDB-lite"/>
    </source>
</evidence>
<protein>
    <submittedName>
        <fullName evidence="3">Uncharacterized protein</fullName>
    </submittedName>
</protein>
<keyword evidence="4" id="KW-1185">Reference proteome</keyword>
<dbReference type="EMBL" id="DS028120">
    <property type="protein sequence ID" value="EEY64278.1"/>
    <property type="molecule type" value="Genomic_DNA"/>
</dbReference>
<sequence length="291" mass="32473">MGPSGVPPPSIPMTSTTTLNGVQQPRKRARPSQRAVTMLDENGQPVNATALLADIKKEKAEKAALEEKNAGLRKRVQRMLIENDEVRVKAKNEVVAAQEKAQREIAEAQNQLAVARAKLRLQERGPDAQVESLKKGEADRTALLTTRYRGECRIAAADAQRVLDSVVGMFRTKLRQVGRMSRDSADKSQLEVASDGVRRLAFMKLFGLAHDFAFYMSAAFHSQEPVRHTIEQEQFTELFGNSLCHEERAGLFYVATAPMLVVFDPNADNVVLKCEWAEQNALRDLARTIRF</sequence>
<evidence type="ECO:0000313" key="4">
    <source>
        <dbReference type="Proteomes" id="UP000006643"/>
    </source>
</evidence>
<reference evidence="4" key="1">
    <citation type="journal article" date="2009" name="Nature">
        <title>Genome sequence and analysis of the Irish potato famine pathogen Phytophthora infestans.</title>
        <authorList>
            <consortium name="The Broad Institute Genome Sequencing Platform"/>
            <person name="Haas B.J."/>
            <person name="Kamoun S."/>
            <person name="Zody M.C."/>
            <person name="Jiang R.H."/>
            <person name="Handsaker R.E."/>
            <person name="Cano L.M."/>
            <person name="Grabherr M."/>
            <person name="Kodira C.D."/>
            <person name="Raffaele S."/>
            <person name="Torto-Alalibo T."/>
            <person name="Bozkurt T.O."/>
            <person name="Ah-Fong A.M."/>
            <person name="Alvarado L."/>
            <person name="Anderson V.L."/>
            <person name="Armstrong M.R."/>
            <person name="Avrova A."/>
            <person name="Baxter L."/>
            <person name="Beynon J."/>
            <person name="Boevink P.C."/>
            <person name="Bollmann S.R."/>
            <person name="Bos J.I."/>
            <person name="Bulone V."/>
            <person name="Cai G."/>
            <person name="Cakir C."/>
            <person name="Carrington J.C."/>
            <person name="Chawner M."/>
            <person name="Conti L."/>
            <person name="Costanzo S."/>
            <person name="Ewan R."/>
            <person name="Fahlgren N."/>
            <person name="Fischbach M.A."/>
            <person name="Fugelstad J."/>
            <person name="Gilroy E.M."/>
            <person name="Gnerre S."/>
            <person name="Green P.J."/>
            <person name="Grenville-Briggs L.J."/>
            <person name="Griffith J."/>
            <person name="Grunwald N.J."/>
            <person name="Horn K."/>
            <person name="Horner N.R."/>
            <person name="Hu C.H."/>
            <person name="Huitema E."/>
            <person name="Jeong D.H."/>
            <person name="Jones A.M."/>
            <person name="Jones J.D."/>
            <person name="Jones R.W."/>
            <person name="Karlsson E.K."/>
            <person name="Kunjeti S.G."/>
            <person name="Lamour K."/>
            <person name="Liu Z."/>
            <person name="Ma L."/>
            <person name="Maclean D."/>
            <person name="Chibucos M.C."/>
            <person name="McDonald H."/>
            <person name="McWalters J."/>
            <person name="Meijer H.J."/>
            <person name="Morgan W."/>
            <person name="Morris P.F."/>
            <person name="Munro C.A."/>
            <person name="O'Neill K."/>
            <person name="Ospina-Giraldo M."/>
            <person name="Pinzon A."/>
            <person name="Pritchard L."/>
            <person name="Ramsahoye B."/>
            <person name="Ren Q."/>
            <person name="Restrepo S."/>
            <person name="Roy S."/>
            <person name="Sadanandom A."/>
            <person name="Savidor A."/>
            <person name="Schornack S."/>
            <person name="Schwartz D.C."/>
            <person name="Schumann U.D."/>
            <person name="Schwessinger B."/>
            <person name="Seyer L."/>
            <person name="Sharpe T."/>
            <person name="Silvar C."/>
            <person name="Song J."/>
            <person name="Studholme D.J."/>
            <person name="Sykes S."/>
            <person name="Thines M."/>
            <person name="van de Vondervoort P.J."/>
            <person name="Phuntumart V."/>
            <person name="Wawra S."/>
            <person name="Weide R."/>
            <person name="Win J."/>
            <person name="Young C."/>
            <person name="Zhou S."/>
            <person name="Fry W."/>
            <person name="Meyers B.C."/>
            <person name="van West P."/>
            <person name="Ristaino J."/>
            <person name="Govers F."/>
            <person name="Birch P.R."/>
            <person name="Whisson S.C."/>
            <person name="Judelson H.S."/>
            <person name="Nusbaum C."/>
        </authorList>
    </citation>
    <scope>NUCLEOTIDE SEQUENCE [LARGE SCALE GENOMIC DNA]</scope>
    <source>
        <strain evidence="4">T30-4</strain>
    </source>
</reference>
<gene>
    <name evidence="3" type="ORF">PITG_02823</name>
</gene>
<accession>D0MXB5</accession>
<dbReference type="OMA" id="SECRIAT"/>
<name>D0MXB5_PHYIT</name>
<dbReference type="InParanoid" id="D0MXB5"/>
<dbReference type="eggNOG" id="ENOG502SKV4">
    <property type="taxonomic scope" value="Eukaryota"/>
</dbReference>
<feature type="compositionally biased region" description="Pro residues" evidence="2">
    <location>
        <begin position="1"/>
        <end position="11"/>
    </location>
</feature>
<feature type="coiled-coil region" evidence="1">
    <location>
        <begin position="48"/>
        <end position="125"/>
    </location>
</feature>
<evidence type="ECO:0000256" key="1">
    <source>
        <dbReference type="SAM" id="Coils"/>
    </source>
</evidence>
<organism evidence="3 4">
    <name type="scientific">Phytophthora infestans (strain T30-4)</name>
    <name type="common">Potato late blight agent</name>
    <dbReference type="NCBI Taxonomy" id="403677"/>
    <lineage>
        <taxon>Eukaryota</taxon>
        <taxon>Sar</taxon>
        <taxon>Stramenopiles</taxon>
        <taxon>Oomycota</taxon>
        <taxon>Peronosporomycetes</taxon>
        <taxon>Peronosporales</taxon>
        <taxon>Peronosporaceae</taxon>
        <taxon>Phytophthora</taxon>
    </lineage>
</organism>
<evidence type="ECO:0000313" key="3">
    <source>
        <dbReference type="EMBL" id="EEY64278.1"/>
    </source>
</evidence>
<dbReference type="KEGG" id="pif:PITG_02823"/>
<dbReference type="RefSeq" id="XP_002907714.1">
    <property type="nucleotide sequence ID" value="XM_002907668.1"/>
</dbReference>